<dbReference type="PRINTS" id="PR00173">
    <property type="entry name" value="EDTRNSPORT"/>
</dbReference>
<dbReference type="Gene3D" id="1.10.3860.10">
    <property type="entry name" value="Sodium:dicarboxylate symporter"/>
    <property type="match status" value="1"/>
</dbReference>
<evidence type="ECO:0000256" key="8">
    <source>
        <dbReference type="SAM" id="MobiDB-lite"/>
    </source>
</evidence>
<protein>
    <submittedName>
        <fullName evidence="10">Aerobic C4-dicarboxylate transport protein</fullName>
    </submittedName>
</protein>
<keyword evidence="7 9" id="KW-0472">Membrane</keyword>
<sequence length="498" mass="51898">MSSPTADPGPQKVDRSQRKRTPIWKHLYFWVLIGISAGILVGLLLPEVGAQMQWLATLFINLVKVVIAPVIFATVVVGIAGLGNLAKVGGLALRTVIYFNATTVVALGLGLITINLIAPGAGLGYDRDTFDGSAANETIESAGGAAGGGFTDFILNLVPSSFASAFVDGQLLQVLLLAILVGVAITMLGERGKSVVYALDSFAKVMFGVIKLVMWVAPVGAFGGIAYTIGEHGSAILGSLAQFMVTFWLTCLLFIFVCLGPICRLAGFSILKYLRYIKDELLIVLGTSSSETVLPRMMTKLEAAGTPKHVVGLTIPTGYSFNLDGTAIYMTMGAMFIAQAFGVDVPLTTQIGLLLFMLISSNGAAGVSGAGLVTLAASIAAFDHIIPLVGLALIVGIDRFMSEGRALTNLTGNGIGTLVIARWTGELDRDRLEDVLNDPGQVDVDELMKAEAQGNGPGSGTALDASTEASERKAAVATVDSGDGEVQAGRDLESGPGR</sequence>
<feature type="transmembrane region" description="Helical" evidence="9">
    <location>
        <begin position="97"/>
        <end position="118"/>
    </location>
</feature>
<dbReference type="PROSITE" id="PS00714">
    <property type="entry name" value="NA_DICARBOXYL_SYMP_2"/>
    <property type="match status" value="1"/>
</dbReference>
<dbReference type="Pfam" id="PF00375">
    <property type="entry name" value="SDF"/>
    <property type="match status" value="1"/>
</dbReference>
<keyword evidence="11" id="KW-1185">Reference proteome</keyword>
<feature type="transmembrane region" description="Helical" evidence="9">
    <location>
        <begin position="247"/>
        <end position="271"/>
    </location>
</feature>
<dbReference type="InterPro" id="IPR001991">
    <property type="entry name" value="Na-dicarboxylate_symporter"/>
</dbReference>
<evidence type="ECO:0000256" key="7">
    <source>
        <dbReference type="ARBA" id="ARBA00023136"/>
    </source>
</evidence>
<dbReference type="NCBIfam" id="NF002461">
    <property type="entry name" value="PRK01663.1"/>
    <property type="match status" value="1"/>
</dbReference>
<dbReference type="SUPFAM" id="SSF118215">
    <property type="entry name" value="Proton glutamate symport protein"/>
    <property type="match status" value="1"/>
</dbReference>
<evidence type="ECO:0000256" key="1">
    <source>
        <dbReference type="ARBA" id="ARBA00004651"/>
    </source>
</evidence>
<dbReference type="AlphaFoldDB" id="A0A1Y2MWK6"/>
<evidence type="ECO:0000256" key="6">
    <source>
        <dbReference type="ARBA" id="ARBA00022989"/>
    </source>
</evidence>
<keyword evidence="2" id="KW-0813">Transport</keyword>
<dbReference type="InterPro" id="IPR018107">
    <property type="entry name" value="Na-dicarboxylate_symporter_CS"/>
</dbReference>
<keyword evidence="5" id="KW-0769">Symport</keyword>
<evidence type="ECO:0000256" key="5">
    <source>
        <dbReference type="ARBA" id="ARBA00022847"/>
    </source>
</evidence>
<dbReference type="EMBL" id="MIGB01000018">
    <property type="protein sequence ID" value="OSY39207.1"/>
    <property type="molecule type" value="Genomic_DNA"/>
</dbReference>
<dbReference type="GO" id="GO:0015141">
    <property type="term" value="F:succinate transmembrane transporter activity"/>
    <property type="evidence" value="ECO:0007669"/>
    <property type="project" value="TreeGrafter"/>
</dbReference>
<evidence type="ECO:0000256" key="9">
    <source>
        <dbReference type="SAM" id="Phobius"/>
    </source>
</evidence>
<proteinExistence type="predicted"/>
<dbReference type="GO" id="GO:0015366">
    <property type="term" value="F:malate:proton symporter activity"/>
    <property type="evidence" value="ECO:0007669"/>
    <property type="project" value="TreeGrafter"/>
</dbReference>
<reference evidence="10 11" key="1">
    <citation type="submission" date="2016-09" db="EMBL/GenBank/DDBJ databases">
        <title>Pseudonocardia autotrophica DSM535, a candidate organism with high potential of specific P450 cytochromes.</title>
        <authorList>
            <person name="Grumaz C."/>
            <person name="Vainshtein Y."/>
            <person name="Kirstahler P."/>
            <person name="Sohn K."/>
        </authorList>
    </citation>
    <scope>NUCLEOTIDE SEQUENCE [LARGE SCALE GENOMIC DNA]</scope>
    <source>
        <strain evidence="10 11">DSM 535</strain>
    </source>
</reference>
<evidence type="ECO:0000313" key="10">
    <source>
        <dbReference type="EMBL" id="OSY39207.1"/>
    </source>
</evidence>
<keyword evidence="6 9" id="KW-1133">Transmembrane helix</keyword>
<dbReference type="InterPro" id="IPR036458">
    <property type="entry name" value="Na:dicarbo_symporter_sf"/>
</dbReference>
<evidence type="ECO:0000256" key="2">
    <source>
        <dbReference type="ARBA" id="ARBA00022448"/>
    </source>
</evidence>
<dbReference type="PANTHER" id="PTHR42865">
    <property type="entry name" value="PROTON/GLUTAMATE-ASPARTATE SYMPORTER"/>
    <property type="match status" value="1"/>
</dbReference>
<dbReference type="GO" id="GO:0015138">
    <property type="term" value="F:fumarate transmembrane transporter activity"/>
    <property type="evidence" value="ECO:0007669"/>
    <property type="project" value="TreeGrafter"/>
</dbReference>
<keyword evidence="3" id="KW-1003">Cell membrane</keyword>
<dbReference type="OrthoDB" id="9766690at2"/>
<organism evidence="10 11">
    <name type="scientific">Pseudonocardia autotrophica</name>
    <name type="common">Amycolata autotrophica</name>
    <name type="synonym">Nocardia autotrophica</name>
    <dbReference type="NCBI Taxonomy" id="2074"/>
    <lineage>
        <taxon>Bacteria</taxon>
        <taxon>Bacillati</taxon>
        <taxon>Actinomycetota</taxon>
        <taxon>Actinomycetes</taxon>
        <taxon>Pseudonocardiales</taxon>
        <taxon>Pseudonocardiaceae</taxon>
        <taxon>Pseudonocardia</taxon>
    </lineage>
</organism>
<dbReference type="PANTHER" id="PTHR42865:SF1">
    <property type="entry name" value="AEROBIC C4-DICARBOXYLATE TRANSPORT PROTEIN"/>
    <property type="match status" value="1"/>
</dbReference>
<feature type="transmembrane region" description="Helical" evidence="9">
    <location>
        <begin position="65"/>
        <end position="85"/>
    </location>
</feature>
<evidence type="ECO:0000256" key="4">
    <source>
        <dbReference type="ARBA" id="ARBA00022692"/>
    </source>
</evidence>
<evidence type="ECO:0000256" key="3">
    <source>
        <dbReference type="ARBA" id="ARBA00022475"/>
    </source>
</evidence>
<evidence type="ECO:0000313" key="11">
    <source>
        <dbReference type="Proteomes" id="UP000194360"/>
    </source>
</evidence>
<comment type="caution">
    <text evidence="10">The sequence shown here is derived from an EMBL/GenBank/DDBJ whole genome shotgun (WGS) entry which is preliminary data.</text>
</comment>
<feature type="compositionally biased region" description="Basic and acidic residues" evidence="8">
    <location>
        <begin position="488"/>
        <end position="498"/>
    </location>
</feature>
<feature type="transmembrane region" description="Helical" evidence="9">
    <location>
        <begin position="336"/>
        <end position="359"/>
    </location>
</feature>
<dbReference type="GO" id="GO:0070778">
    <property type="term" value="P:L-aspartate transmembrane transport"/>
    <property type="evidence" value="ECO:0007669"/>
    <property type="project" value="TreeGrafter"/>
</dbReference>
<dbReference type="RefSeq" id="WP_085913699.1">
    <property type="nucleotide sequence ID" value="NZ_AP018920.1"/>
</dbReference>
<feature type="region of interest" description="Disordered" evidence="8">
    <location>
        <begin position="450"/>
        <end position="498"/>
    </location>
</feature>
<dbReference type="FunFam" id="1.10.3860.10:FF:000001">
    <property type="entry name" value="C4-dicarboxylate transport protein"/>
    <property type="match status" value="1"/>
</dbReference>
<feature type="transmembrane region" description="Helical" evidence="9">
    <location>
        <begin position="371"/>
        <end position="395"/>
    </location>
</feature>
<dbReference type="GO" id="GO:0005886">
    <property type="term" value="C:plasma membrane"/>
    <property type="evidence" value="ECO:0007669"/>
    <property type="project" value="UniProtKB-SubCell"/>
</dbReference>
<comment type="subcellular location">
    <subcellularLocation>
        <location evidence="1">Cell membrane</location>
        <topology evidence="1">Multi-pass membrane protein</topology>
    </subcellularLocation>
</comment>
<feature type="transmembrane region" description="Helical" evidence="9">
    <location>
        <begin position="27"/>
        <end position="45"/>
    </location>
</feature>
<keyword evidence="4 9" id="KW-0812">Transmembrane</keyword>
<feature type="transmembrane region" description="Helical" evidence="9">
    <location>
        <begin position="171"/>
        <end position="189"/>
    </location>
</feature>
<accession>A0A1Y2MWK6</accession>
<name>A0A1Y2MWK6_PSEAH</name>
<feature type="transmembrane region" description="Helical" evidence="9">
    <location>
        <begin position="201"/>
        <end position="227"/>
    </location>
</feature>
<dbReference type="STRING" id="2074.BG845_03477"/>
<gene>
    <name evidence="10" type="primary">dctA_2</name>
    <name evidence="10" type="ORF">BG845_03477</name>
</gene>
<dbReference type="Proteomes" id="UP000194360">
    <property type="component" value="Unassembled WGS sequence"/>
</dbReference>